<dbReference type="SUPFAM" id="SSF52374">
    <property type="entry name" value="Nucleotidylyl transferase"/>
    <property type="match status" value="1"/>
</dbReference>
<evidence type="ECO:0000313" key="9">
    <source>
        <dbReference type="EMBL" id="SYV95129.1"/>
    </source>
</evidence>
<evidence type="ECO:0000256" key="5">
    <source>
        <dbReference type="ARBA" id="ARBA00022917"/>
    </source>
</evidence>
<dbReference type="AlphaFoldDB" id="A0A3B0PEY5"/>
<dbReference type="InterPro" id="IPR014729">
    <property type="entry name" value="Rossmann-like_a/b/a_fold"/>
</dbReference>
<dbReference type="GO" id="GO:0006438">
    <property type="term" value="P:valyl-tRNA aminoacylation"/>
    <property type="evidence" value="ECO:0007669"/>
    <property type="project" value="InterPro"/>
</dbReference>
<dbReference type="InterPro" id="IPR002303">
    <property type="entry name" value="Valyl-tRNA_ligase"/>
</dbReference>
<dbReference type="Gene3D" id="3.40.50.620">
    <property type="entry name" value="HUPs"/>
    <property type="match status" value="1"/>
</dbReference>
<dbReference type="GO" id="GO:0004832">
    <property type="term" value="F:valine-tRNA ligase activity"/>
    <property type="evidence" value="ECO:0007669"/>
    <property type="project" value="UniProtKB-EC"/>
</dbReference>
<dbReference type="Gene3D" id="1.10.730.10">
    <property type="entry name" value="Isoleucyl-tRNA Synthetase, Domain 1"/>
    <property type="match status" value="1"/>
</dbReference>
<feature type="non-terminal residue" evidence="9">
    <location>
        <position position="100"/>
    </location>
</feature>
<evidence type="ECO:0000256" key="1">
    <source>
        <dbReference type="ARBA" id="ARBA00013169"/>
    </source>
</evidence>
<dbReference type="EMBL" id="LS991952">
    <property type="protein sequence ID" value="SYV95129.1"/>
    <property type="molecule type" value="Genomic_DNA"/>
</dbReference>
<evidence type="ECO:0000313" key="10">
    <source>
        <dbReference type="Proteomes" id="UP000260136"/>
    </source>
</evidence>
<dbReference type="InterPro" id="IPR002300">
    <property type="entry name" value="aa-tRNA-synth_Ia"/>
</dbReference>
<keyword evidence="6" id="KW-0030">Aminoacyl-tRNA synthetase</keyword>
<dbReference type="Proteomes" id="UP000260136">
    <property type="component" value="Chromosome"/>
</dbReference>
<proteinExistence type="predicted"/>
<keyword evidence="5" id="KW-0648">Protein biosynthesis</keyword>
<accession>A0A3B0PEY5</accession>
<feature type="domain" description="Aminoacyl-tRNA synthetase class Ia" evidence="8">
    <location>
        <begin position="1"/>
        <end position="83"/>
    </location>
</feature>
<dbReference type="EC" id="6.1.1.9" evidence="1"/>
<protein>
    <recommendedName>
        <fullName evidence="1">valine--tRNA ligase</fullName>
        <ecNumber evidence="1">6.1.1.9</ecNumber>
    </recommendedName>
    <alternativeName>
        <fullName evidence="7">Valyl-tRNA synthetase</fullName>
    </alternativeName>
</protein>
<evidence type="ECO:0000256" key="3">
    <source>
        <dbReference type="ARBA" id="ARBA00022741"/>
    </source>
</evidence>
<gene>
    <name evidence="9" type="primary">valS_1</name>
    <name evidence="9" type="ORF">NCTC10115_01252</name>
</gene>
<evidence type="ECO:0000256" key="6">
    <source>
        <dbReference type="ARBA" id="ARBA00023146"/>
    </source>
</evidence>
<evidence type="ECO:0000256" key="4">
    <source>
        <dbReference type="ARBA" id="ARBA00022840"/>
    </source>
</evidence>
<reference evidence="10" key="1">
    <citation type="submission" date="2018-06" db="EMBL/GenBank/DDBJ databases">
        <authorList>
            <consortium name="Pathogen Informatics"/>
        </authorList>
    </citation>
    <scope>NUCLEOTIDE SEQUENCE [LARGE SCALE GENOMIC DNA]</scope>
    <source>
        <strain evidence="10">NCTC10115</strain>
    </source>
</reference>
<evidence type="ECO:0000256" key="7">
    <source>
        <dbReference type="ARBA" id="ARBA00029936"/>
    </source>
</evidence>
<dbReference type="GO" id="GO:0005829">
    <property type="term" value="C:cytosol"/>
    <property type="evidence" value="ECO:0007669"/>
    <property type="project" value="TreeGrafter"/>
</dbReference>
<dbReference type="PANTHER" id="PTHR11946:SF93">
    <property type="entry name" value="VALINE--TRNA LIGASE, CHLOROPLASTIC_MITOCHONDRIAL 2"/>
    <property type="match status" value="1"/>
</dbReference>
<dbReference type="PANTHER" id="PTHR11946">
    <property type="entry name" value="VALYL-TRNA SYNTHETASES"/>
    <property type="match status" value="1"/>
</dbReference>
<name>A0A3B0PEY5_MYCGL</name>
<organism evidence="9 10">
    <name type="scientific">Mycoplasmoides gallisepticum</name>
    <name type="common">Mycoplasma gallisepticum</name>
    <dbReference type="NCBI Taxonomy" id="2096"/>
    <lineage>
        <taxon>Bacteria</taxon>
        <taxon>Bacillati</taxon>
        <taxon>Mycoplasmatota</taxon>
        <taxon>Mycoplasmoidales</taxon>
        <taxon>Mycoplasmoidaceae</taxon>
        <taxon>Mycoplasmoides</taxon>
    </lineage>
</organism>
<keyword evidence="3" id="KW-0547">Nucleotide-binding</keyword>
<dbReference type="GO" id="GO:0005524">
    <property type="term" value="F:ATP binding"/>
    <property type="evidence" value="ECO:0007669"/>
    <property type="project" value="UniProtKB-KW"/>
</dbReference>
<keyword evidence="4" id="KW-0067">ATP-binding</keyword>
<dbReference type="Pfam" id="PF00133">
    <property type="entry name" value="tRNA-synt_1"/>
    <property type="match status" value="1"/>
</dbReference>
<evidence type="ECO:0000256" key="2">
    <source>
        <dbReference type="ARBA" id="ARBA00022598"/>
    </source>
</evidence>
<sequence>MLVTAYDIVFFWVLRMIFMSWLLKKSIPFHDLLLHGLILDEHNRKMSKSLNNGVDPIQIIDQYGADALRLFLTSNTSPGEDVSYNVEKINAAASFLNKLW</sequence>
<evidence type="ECO:0000259" key="8">
    <source>
        <dbReference type="Pfam" id="PF00133"/>
    </source>
</evidence>
<keyword evidence="2 9" id="KW-0436">Ligase</keyword>